<dbReference type="InterPro" id="IPR038763">
    <property type="entry name" value="DHH_sf"/>
</dbReference>
<dbReference type="AlphaFoldDB" id="A0AAJ0CNE0"/>
<dbReference type="EMBL" id="JASWJB010000106">
    <property type="protein sequence ID" value="KAK2597396.1"/>
    <property type="molecule type" value="Genomic_DNA"/>
</dbReference>
<accession>A0AAJ0CNE0</accession>
<comment type="caution">
    <text evidence="2">The sequence shown here is derived from an EMBL/GenBank/DDBJ whole genome shotgun (WGS) entry which is preliminary data.</text>
</comment>
<dbReference type="Gene3D" id="3.90.1640.10">
    <property type="entry name" value="inorganic pyrophosphatase (n-terminal core)"/>
    <property type="match status" value="1"/>
</dbReference>
<sequence length="655" mass="74167">MVTSTKASLLPAVGKWKFWTLGHPSYVAGAVRSFVTSSGTCSLDLGIPSFAKHANLMILECYSKEPPSLVIPIEDFWCRYEHLTLRRNDDEIKKFFISIDPEEIVVKDDGLDDFVFQKNTERFYDLVGKKRLIERCFDGLKTINVVEITPATSPDTITTYVTGHPNPDADSIVSSVFEAARRNVLYGTHCVAWSDRVPPTVAHILGSKICANLLAMPKFGPTHDIVLVDCHSTEEECEYQVKSIIDHHVISQRFPYYVAISQEISWSSTIQVYIKYLGSGLDLDPPSARMLLEATLLEAEPHLMAKMSLLDKLALERLTLIAKWSTSYADLMTRLINEANTPDPFMNDYKQTLYGFAVVKTRSLTCFKARAEANNTENYLPLTIVKQVVYNSQFNTVLYESISLYFNGDFHDKGLKIAILDSVSRACQAFHGSNHVSVRGMEVKVLLLKSHRNADGPSVTLRDQPTAPTTGISFADVTSLLSPATNTSFLSLKQYWEVYKECVSLKHRIMEHSLRNKQYVELLDTVIRNQKEVMHSYDGVFRQADIIEARPALIRPDSIDIRTGFPTILNSPDNYGDPSLWRYWSPDREENVATRGHIFIMNQTSIDMKISRHDTTQNLTFRPSYHDITDLKYDVLSDGGSWVTVKIFPRRLSIS</sequence>
<organism evidence="2 3">
    <name type="scientific">Conoideocrella luteorostrata</name>
    <dbReference type="NCBI Taxonomy" id="1105319"/>
    <lineage>
        <taxon>Eukaryota</taxon>
        <taxon>Fungi</taxon>
        <taxon>Dikarya</taxon>
        <taxon>Ascomycota</taxon>
        <taxon>Pezizomycotina</taxon>
        <taxon>Sordariomycetes</taxon>
        <taxon>Hypocreomycetidae</taxon>
        <taxon>Hypocreales</taxon>
        <taxon>Clavicipitaceae</taxon>
        <taxon>Conoideocrella</taxon>
    </lineage>
</organism>
<dbReference type="InterPro" id="IPR001667">
    <property type="entry name" value="DDH_dom"/>
</dbReference>
<feature type="domain" description="DDH" evidence="1">
    <location>
        <begin position="159"/>
        <end position="277"/>
    </location>
</feature>
<gene>
    <name evidence="2" type="ORF">QQS21_006020</name>
</gene>
<proteinExistence type="predicted"/>
<keyword evidence="3" id="KW-1185">Reference proteome</keyword>
<protein>
    <recommendedName>
        <fullName evidence="1">DDH domain-containing protein</fullName>
    </recommendedName>
</protein>
<evidence type="ECO:0000313" key="3">
    <source>
        <dbReference type="Proteomes" id="UP001251528"/>
    </source>
</evidence>
<evidence type="ECO:0000313" key="2">
    <source>
        <dbReference type="EMBL" id="KAK2597396.1"/>
    </source>
</evidence>
<dbReference type="SUPFAM" id="SSF64182">
    <property type="entry name" value="DHH phosphoesterases"/>
    <property type="match status" value="1"/>
</dbReference>
<dbReference type="Proteomes" id="UP001251528">
    <property type="component" value="Unassembled WGS sequence"/>
</dbReference>
<name>A0AAJ0CNE0_9HYPO</name>
<evidence type="ECO:0000259" key="1">
    <source>
        <dbReference type="Pfam" id="PF01368"/>
    </source>
</evidence>
<reference evidence="2" key="1">
    <citation type="submission" date="2023-06" db="EMBL/GenBank/DDBJ databases">
        <title>Conoideocrella luteorostrata (Hypocreales: Clavicipitaceae), a potential biocontrol fungus for elongate hemlock scale in United States Christmas tree production areas.</title>
        <authorList>
            <person name="Barrett H."/>
            <person name="Lovett B."/>
            <person name="Macias A.M."/>
            <person name="Stajich J.E."/>
            <person name="Kasson M.T."/>
        </authorList>
    </citation>
    <scope>NUCLEOTIDE SEQUENCE</scope>
    <source>
        <strain evidence="2">ARSEF 14590</strain>
    </source>
</reference>
<dbReference type="Pfam" id="PF01368">
    <property type="entry name" value="DHH"/>
    <property type="match status" value="1"/>
</dbReference>